<dbReference type="AlphaFoldDB" id="A0AAW1RBD9"/>
<reference evidence="3 4" key="1">
    <citation type="journal article" date="2024" name="Nat. Commun.">
        <title>Phylogenomics reveals the evolutionary origins of lichenization in chlorophyte algae.</title>
        <authorList>
            <person name="Puginier C."/>
            <person name="Libourel C."/>
            <person name="Otte J."/>
            <person name="Skaloud P."/>
            <person name="Haon M."/>
            <person name="Grisel S."/>
            <person name="Petersen M."/>
            <person name="Berrin J.G."/>
            <person name="Delaux P.M."/>
            <person name="Dal Grande F."/>
            <person name="Keller J."/>
        </authorList>
    </citation>
    <scope>NUCLEOTIDE SEQUENCE [LARGE SCALE GENOMIC DNA]</scope>
    <source>
        <strain evidence="3 4">SAG 2145</strain>
    </source>
</reference>
<organism evidence="3 4">
    <name type="scientific">Apatococcus lobatus</name>
    <dbReference type="NCBI Taxonomy" id="904363"/>
    <lineage>
        <taxon>Eukaryota</taxon>
        <taxon>Viridiplantae</taxon>
        <taxon>Chlorophyta</taxon>
        <taxon>core chlorophytes</taxon>
        <taxon>Trebouxiophyceae</taxon>
        <taxon>Chlorellales</taxon>
        <taxon>Chlorellaceae</taxon>
        <taxon>Apatococcus</taxon>
    </lineage>
</organism>
<dbReference type="EMBL" id="JALJOS010000014">
    <property type="protein sequence ID" value="KAK9831019.1"/>
    <property type="molecule type" value="Genomic_DNA"/>
</dbReference>
<feature type="compositionally biased region" description="Low complexity" evidence="1">
    <location>
        <begin position="830"/>
        <end position="842"/>
    </location>
</feature>
<evidence type="ECO:0008006" key="5">
    <source>
        <dbReference type="Google" id="ProtNLM"/>
    </source>
</evidence>
<keyword evidence="2" id="KW-0812">Transmembrane</keyword>
<gene>
    <name evidence="3" type="ORF">WJX74_000322</name>
</gene>
<protein>
    <recommendedName>
        <fullName evidence="5">Transmembrane protein</fullName>
    </recommendedName>
</protein>
<evidence type="ECO:0000313" key="3">
    <source>
        <dbReference type="EMBL" id="KAK9831019.1"/>
    </source>
</evidence>
<keyword evidence="2" id="KW-1133">Transmembrane helix</keyword>
<keyword evidence="4" id="KW-1185">Reference proteome</keyword>
<feature type="compositionally biased region" description="Polar residues" evidence="1">
    <location>
        <begin position="552"/>
        <end position="564"/>
    </location>
</feature>
<feature type="region of interest" description="Disordered" evidence="1">
    <location>
        <begin position="165"/>
        <end position="229"/>
    </location>
</feature>
<accession>A0AAW1RBD9</accession>
<feature type="region of interest" description="Disordered" evidence="1">
    <location>
        <begin position="627"/>
        <end position="652"/>
    </location>
</feature>
<evidence type="ECO:0000313" key="4">
    <source>
        <dbReference type="Proteomes" id="UP001438707"/>
    </source>
</evidence>
<proteinExistence type="predicted"/>
<comment type="caution">
    <text evidence="3">The sequence shown here is derived from an EMBL/GenBank/DDBJ whole genome shotgun (WGS) entry which is preliminary data.</text>
</comment>
<feature type="region of interest" description="Disordered" evidence="1">
    <location>
        <begin position="552"/>
        <end position="589"/>
    </location>
</feature>
<sequence length="855" mass="90291">MELPFASGRLSLQDYESRRDFCTDHSVQSLASDPVFLRWLDSKRQELQTRKQQARARKRTSLVSLVTFVLVVVSGTFVYYRYGPSSFQLPAIQHLSRTSLPSTGSFHPARHLRTVSEYAQPLLDKAKPGPYLAAANSRLVPVYQQAASLLSAGIIQLPSLVPHAARHDAHGGPAHAPIQPPQHEPKPASMPPQNPAVRSATTGMAHGPESAGASRSEAAATKRPTLLQRMGRLSPVKTIARMQGLTAKGLANMSKQALLALPSSQSSPKSTGKVPISVITEPSDTNHQDAADKALVLSRDIMEEAPGLLQRVNRSSTSLAVYIARMPMRTAKTWGQITKQTLLALPAANYLSLYKPSEPAEERSPADSAAAAINDSDLLAARKQRDEAESAADTTLLGRFNRSSKPLANLVSRLPARTSQGLIAFRRQPLLALPAAEPSTSAIAQDDAGAAHPALSAGSPSSQKQATNDTACATTGSAAVQQTEAGDGIRQSAAASDDSCTADTTHAAVQSVLFIANLSATQVILIAGILGAALVLYPLNIYEIFREPDISNRGTKAQPLTQAASRPRRKTETTHPTARKRFCTASQPTKHVAELSGAAPLGSRHAAPSGSDAALKLAAFDPITAARPKPEASACQTTPATSASSAGRAPLKEKSTLGHAAFKLTSVSPVPMTTSELGPIARITGPEQQLASQVRDPPQVLDAPISILNGQSADTQRPRSAALQPKAAPEDPEQGIRAMYTCGLSAQHDPMSHEKLLGDDEENSDSPASCISDKGVPVIKDEPNHNAQFNESEARVISGALQPQPEAVQTSEAGSEYSEECSEESIALLPSESDPSDAGSDSDASELDGFVVVEA</sequence>
<feature type="compositionally biased region" description="Pro residues" evidence="1">
    <location>
        <begin position="178"/>
        <end position="194"/>
    </location>
</feature>
<dbReference type="Proteomes" id="UP001438707">
    <property type="component" value="Unassembled WGS sequence"/>
</dbReference>
<keyword evidence="2" id="KW-0472">Membrane</keyword>
<feature type="region of interest" description="Disordered" evidence="1">
    <location>
        <begin position="750"/>
        <end position="855"/>
    </location>
</feature>
<evidence type="ECO:0000256" key="2">
    <source>
        <dbReference type="SAM" id="Phobius"/>
    </source>
</evidence>
<feature type="transmembrane region" description="Helical" evidence="2">
    <location>
        <begin position="60"/>
        <end position="80"/>
    </location>
</feature>
<feature type="region of interest" description="Disordered" evidence="1">
    <location>
        <begin position="446"/>
        <end position="470"/>
    </location>
</feature>
<feature type="region of interest" description="Disordered" evidence="1">
    <location>
        <begin position="709"/>
        <end position="733"/>
    </location>
</feature>
<evidence type="ECO:0000256" key="1">
    <source>
        <dbReference type="SAM" id="MobiDB-lite"/>
    </source>
</evidence>
<feature type="compositionally biased region" description="Low complexity" evidence="1">
    <location>
        <begin position="209"/>
        <end position="219"/>
    </location>
</feature>
<feature type="compositionally biased region" description="Polar residues" evidence="1">
    <location>
        <begin position="634"/>
        <end position="645"/>
    </location>
</feature>
<feature type="compositionally biased region" description="Polar residues" evidence="1">
    <location>
        <begin position="458"/>
        <end position="470"/>
    </location>
</feature>
<name>A0AAW1RBD9_9CHLO</name>